<dbReference type="GO" id="GO:0009229">
    <property type="term" value="P:thiamine diphosphate biosynthetic process"/>
    <property type="evidence" value="ECO:0007669"/>
    <property type="project" value="InterPro"/>
</dbReference>
<evidence type="ECO:0000256" key="4">
    <source>
        <dbReference type="ARBA" id="ARBA00022840"/>
    </source>
</evidence>
<dbReference type="HOGENOM" id="CLU_044237_0_0_1"/>
<dbReference type="Proteomes" id="UP000014500">
    <property type="component" value="Unassembled WGS sequence"/>
</dbReference>
<reference evidence="7" key="1">
    <citation type="submission" date="2011-05" db="EMBL/GenBank/DDBJ databases">
        <authorList>
            <person name="Richards S.R."/>
            <person name="Qu J."/>
            <person name="Jiang H."/>
            <person name="Jhangiani S.N."/>
            <person name="Agravi P."/>
            <person name="Goodspeed R."/>
            <person name="Gross S."/>
            <person name="Mandapat C."/>
            <person name="Jackson L."/>
            <person name="Mathew T."/>
            <person name="Pu L."/>
            <person name="Thornton R."/>
            <person name="Saada N."/>
            <person name="Wilczek-Boney K.B."/>
            <person name="Lee S."/>
            <person name="Kovar C."/>
            <person name="Wu Y."/>
            <person name="Scherer S.E."/>
            <person name="Worley K.C."/>
            <person name="Muzny D.M."/>
            <person name="Gibbs R."/>
        </authorList>
    </citation>
    <scope>NUCLEOTIDE SEQUENCE</scope>
    <source>
        <strain evidence="7">Brora</strain>
    </source>
</reference>
<dbReference type="Pfam" id="PF04265">
    <property type="entry name" value="TPK_B1_binding"/>
    <property type="match status" value="1"/>
</dbReference>
<evidence type="ECO:0000313" key="6">
    <source>
        <dbReference type="EnsemblMetazoa" id="SMAR012184-PA"/>
    </source>
</evidence>
<evidence type="ECO:0000256" key="3">
    <source>
        <dbReference type="ARBA" id="ARBA00022777"/>
    </source>
</evidence>
<dbReference type="InterPro" id="IPR007371">
    <property type="entry name" value="TPK_catalytic"/>
</dbReference>
<dbReference type="NCBIfam" id="TIGR01378">
    <property type="entry name" value="thi_PPkinase"/>
    <property type="match status" value="1"/>
</dbReference>
<evidence type="ECO:0000256" key="1">
    <source>
        <dbReference type="ARBA" id="ARBA00022679"/>
    </source>
</evidence>
<dbReference type="FunFam" id="2.60.120.320:FF:000001">
    <property type="entry name" value="Thiamine pyrophosphokinase"/>
    <property type="match status" value="1"/>
</dbReference>
<dbReference type="GO" id="GO:0004788">
    <property type="term" value="F:thiamine diphosphokinase activity"/>
    <property type="evidence" value="ECO:0007669"/>
    <property type="project" value="InterPro"/>
</dbReference>
<reference evidence="6" key="2">
    <citation type="submission" date="2015-02" db="UniProtKB">
        <authorList>
            <consortium name="EnsemblMetazoa"/>
        </authorList>
    </citation>
    <scope>IDENTIFICATION</scope>
</reference>
<dbReference type="Gene3D" id="2.60.120.320">
    <property type="entry name" value="Thiamin pyrophosphokinase, thiamin-binding domain"/>
    <property type="match status" value="1"/>
</dbReference>
<dbReference type="PANTHER" id="PTHR13622">
    <property type="entry name" value="THIAMIN PYROPHOSPHOKINASE"/>
    <property type="match status" value="1"/>
</dbReference>
<dbReference type="AlphaFoldDB" id="T1JED9"/>
<evidence type="ECO:0000259" key="5">
    <source>
        <dbReference type="SMART" id="SM00983"/>
    </source>
</evidence>
<dbReference type="Pfam" id="PF04263">
    <property type="entry name" value="TPK_catalytic"/>
    <property type="match status" value="1"/>
</dbReference>
<dbReference type="InterPro" id="IPR006282">
    <property type="entry name" value="Thi_PPkinase"/>
</dbReference>
<name>T1JED9_STRMM</name>
<keyword evidence="3" id="KW-0418">Kinase</keyword>
<dbReference type="GO" id="GO:0016301">
    <property type="term" value="F:kinase activity"/>
    <property type="evidence" value="ECO:0007669"/>
    <property type="project" value="UniProtKB-KW"/>
</dbReference>
<dbReference type="SUPFAM" id="SSF63999">
    <property type="entry name" value="Thiamin pyrophosphokinase, catalytic domain"/>
    <property type="match status" value="1"/>
</dbReference>
<dbReference type="GO" id="GO:0006772">
    <property type="term" value="P:thiamine metabolic process"/>
    <property type="evidence" value="ECO:0007669"/>
    <property type="project" value="InterPro"/>
</dbReference>
<dbReference type="SMART" id="SM00983">
    <property type="entry name" value="TPK_B1_binding"/>
    <property type="match status" value="1"/>
</dbReference>
<feature type="domain" description="Thiamin pyrophosphokinase thiamin-binding" evidence="5">
    <location>
        <begin position="185"/>
        <end position="250"/>
    </location>
</feature>
<keyword evidence="4" id="KW-0067">ATP-binding</keyword>
<dbReference type="PhylomeDB" id="T1JED9"/>
<dbReference type="InterPro" id="IPR007373">
    <property type="entry name" value="Thiamin_PyroPKinase_B1-bd"/>
</dbReference>
<dbReference type="Gene3D" id="3.40.50.10240">
    <property type="entry name" value="Thiamin pyrophosphokinase, catalytic domain"/>
    <property type="match status" value="1"/>
</dbReference>
<evidence type="ECO:0000256" key="2">
    <source>
        <dbReference type="ARBA" id="ARBA00022741"/>
    </source>
</evidence>
<dbReference type="STRING" id="126957.T1JED9"/>
<dbReference type="GO" id="GO:0030975">
    <property type="term" value="F:thiamine binding"/>
    <property type="evidence" value="ECO:0007669"/>
    <property type="project" value="InterPro"/>
</dbReference>
<organism evidence="6 7">
    <name type="scientific">Strigamia maritima</name>
    <name type="common">European centipede</name>
    <name type="synonym">Geophilus maritimus</name>
    <dbReference type="NCBI Taxonomy" id="126957"/>
    <lineage>
        <taxon>Eukaryota</taxon>
        <taxon>Metazoa</taxon>
        <taxon>Ecdysozoa</taxon>
        <taxon>Arthropoda</taxon>
        <taxon>Myriapoda</taxon>
        <taxon>Chilopoda</taxon>
        <taxon>Pleurostigmophora</taxon>
        <taxon>Geophilomorpha</taxon>
        <taxon>Linotaeniidae</taxon>
        <taxon>Strigamia</taxon>
    </lineage>
</organism>
<dbReference type="EMBL" id="JH432116">
    <property type="status" value="NOT_ANNOTATED_CDS"/>
    <property type="molecule type" value="Genomic_DNA"/>
</dbReference>
<keyword evidence="1" id="KW-0808">Transferase</keyword>
<dbReference type="InterPro" id="IPR036759">
    <property type="entry name" value="TPK_catalytic_sf"/>
</dbReference>
<accession>T1JED9</accession>
<dbReference type="CDD" id="cd07995">
    <property type="entry name" value="TPK"/>
    <property type="match status" value="1"/>
</dbReference>
<dbReference type="InterPro" id="IPR036371">
    <property type="entry name" value="TPK_B1-bd_sf"/>
</dbReference>
<evidence type="ECO:0000313" key="7">
    <source>
        <dbReference type="Proteomes" id="UP000014500"/>
    </source>
</evidence>
<dbReference type="EnsemblMetazoa" id="SMAR012184-RA">
    <property type="protein sequence ID" value="SMAR012184-PA"/>
    <property type="gene ID" value="SMAR012184"/>
</dbReference>
<dbReference type="PANTHER" id="PTHR13622:SF8">
    <property type="entry name" value="THIAMIN PYROPHOSPHOKINASE 1"/>
    <property type="match status" value="1"/>
</dbReference>
<proteinExistence type="predicted"/>
<dbReference type="GO" id="GO:0005524">
    <property type="term" value="F:ATP binding"/>
    <property type="evidence" value="ECO:0007669"/>
    <property type="project" value="UniProtKB-KW"/>
</dbReference>
<protein>
    <recommendedName>
        <fullName evidence="5">Thiamin pyrophosphokinase thiamin-binding domain-containing protein</fullName>
    </recommendedName>
</protein>
<keyword evidence="7" id="KW-1185">Reference proteome</keyword>
<dbReference type="FunFam" id="3.40.50.10240:FF:000006">
    <property type="entry name" value="Thiamin pyrophosphokinase 1"/>
    <property type="match status" value="1"/>
</dbReference>
<dbReference type="SUPFAM" id="SSF63862">
    <property type="entry name" value="Thiamin pyrophosphokinase, substrate-binding domain"/>
    <property type="match status" value="1"/>
</dbReference>
<dbReference type="OMA" id="TDMCKAL"/>
<dbReference type="eggNOG" id="KOG3153">
    <property type="taxonomic scope" value="Eukaryota"/>
</dbReference>
<keyword evidence="2" id="KW-0547">Nucleotide-binding</keyword>
<sequence>MDSGNVVEYRPYEISYGSVENKSVFPLIILNQPLDHFHGVILTCFKAMCDGGANRFHTFLGHLNLNPDDFLPDIVSGDFDSINNDILAFYQTKLSTNEPILRKQCKVLCTPDQDHTDFTKSFNLVMTEMEKRKINLDFLVAITDTKGRFDHILGNIQTLYHAKTITNIPVYLLSEKSITWLLTKGKHRILVSEEMMKYTCGLLPIGEPCVVTTTGLKWNLTGDTLQFGGLVSTSNTYTDKIVTVETDKPIIWTMEVKAEP</sequence>